<dbReference type="SUPFAM" id="SSF53474">
    <property type="entry name" value="alpha/beta-Hydrolases"/>
    <property type="match status" value="1"/>
</dbReference>
<dbReference type="Pfam" id="PF00561">
    <property type="entry name" value="Abhydrolase_1"/>
    <property type="match status" value="1"/>
</dbReference>
<keyword evidence="5" id="KW-1185">Reference proteome</keyword>
<comment type="caution">
    <text evidence="4">The sequence shown here is derived from an EMBL/GenBank/DDBJ whole genome shotgun (WGS) entry which is preliminary data.</text>
</comment>
<dbReference type="EMBL" id="JBHLZU010000017">
    <property type="protein sequence ID" value="MFB9905997.1"/>
    <property type="molecule type" value="Genomic_DNA"/>
</dbReference>
<evidence type="ECO:0000259" key="3">
    <source>
        <dbReference type="Pfam" id="PF00561"/>
    </source>
</evidence>
<dbReference type="InterPro" id="IPR000073">
    <property type="entry name" value="AB_hydrolase_1"/>
</dbReference>
<evidence type="ECO:0000256" key="2">
    <source>
        <dbReference type="ARBA" id="ARBA00022801"/>
    </source>
</evidence>
<dbReference type="Gene3D" id="3.40.50.1820">
    <property type="entry name" value="alpha/beta hydrolase"/>
    <property type="match status" value="1"/>
</dbReference>
<accession>A0ABV5ZYK7</accession>
<dbReference type="PANTHER" id="PTHR43798:SF14">
    <property type="entry name" value="SERINE HYDROLASE-LIKE PROTEIN DDB_G0286239"/>
    <property type="match status" value="1"/>
</dbReference>
<proteinExistence type="inferred from homology"/>
<dbReference type="RefSeq" id="WP_377853555.1">
    <property type="nucleotide sequence ID" value="NZ_JBHLZU010000017.1"/>
</dbReference>
<evidence type="ECO:0000313" key="5">
    <source>
        <dbReference type="Proteomes" id="UP001589693"/>
    </source>
</evidence>
<name>A0ABV5ZYK7_9PSEU</name>
<keyword evidence="2 4" id="KW-0378">Hydrolase</keyword>
<reference evidence="4 5" key="1">
    <citation type="submission" date="2024-09" db="EMBL/GenBank/DDBJ databases">
        <authorList>
            <person name="Sun Q."/>
            <person name="Mori K."/>
        </authorList>
    </citation>
    <scope>NUCLEOTIDE SEQUENCE [LARGE SCALE GENOMIC DNA]</scope>
    <source>
        <strain evidence="4 5">TBRC 7907</strain>
    </source>
</reference>
<dbReference type="PANTHER" id="PTHR43798">
    <property type="entry name" value="MONOACYLGLYCEROL LIPASE"/>
    <property type="match status" value="1"/>
</dbReference>
<sequence length="279" mass="30869">MEEIEVELPRAGITLRGRRSGRPGGLPVLCLHGWLDNCASFTPLSERVEGLDLFAFDLPGHGLSDPIPGPTCQYLDYVACVLELARVLGWDRFQLVGHSLGGALSALIAGARPELVERLVLLDAIGPLSADPVLGRDSVTRYLNAYLADEPAPVYRSRSQALKARMQLADILLDTADRLLERDLRQVPGGFSWRSDVRLRYPFTLTFSEEQVRSYLANITAPVLFVGAERTALKEDYYEGRFAAVPRLRRVTLAGGHHLHMENPDPVAEAVRDFLTEVP</sequence>
<dbReference type="InterPro" id="IPR050266">
    <property type="entry name" value="AB_hydrolase_sf"/>
</dbReference>
<protein>
    <submittedName>
        <fullName evidence="4">Alpha/beta fold hydrolase</fullName>
    </submittedName>
</protein>
<feature type="domain" description="AB hydrolase-1" evidence="3">
    <location>
        <begin position="27"/>
        <end position="264"/>
    </location>
</feature>
<gene>
    <name evidence="4" type="ORF">ACFFQA_18840</name>
</gene>
<dbReference type="GO" id="GO:0016787">
    <property type="term" value="F:hydrolase activity"/>
    <property type="evidence" value="ECO:0007669"/>
    <property type="project" value="UniProtKB-KW"/>
</dbReference>
<dbReference type="Proteomes" id="UP001589693">
    <property type="component" value="Unassembled WGS sequence"/>
</dbReference>
<dbReference type="InterPro" id="IPR029058">
    <property type="entry name" value="AB_hydrolase_fold"/>
</dbReference>
<evidence type="ECO:0000313" key="4">
    <source>
        <dbReference type="EMBL" id="MFB9905997.1"/>
    </source>
</evidence>
<dbReference type="PRINTS" id="PR00111">
    <property type="entry name" value="ABHYDROLASE"/>
</dbReference>
<evidence type="ECO:0000256" key="1">
    <source>
        <dbReference type="ARBA" id="ARBA00008645"/>
    </source>
</evidence>
<comment type="similarity">
    <text evidence="1">Belongs to the AB hydrolase superfamily.</text>
</comment>
<organism evidence="4 5">
    <name type="scientific">Allokutzneria oryzae</name>
    <dbReference type="NCBI Taxonomy" id="1378989"/>
    <lineage>
        <taxon>Bacteria</taxon>
        <taxon>Bacillati</taxon>
        <taxon>Actinomycetota</taxon>
        <taxon>Actinomycetes</taxon>
        <taxon>Pseudonocardiales</taxon>
        <taxon>Pseudonocardiaceae</taxon>
        <taxon>Allokutzneria</taxon>
    </lineage>
</organism>